<dbReference type="RefSeq" id="XP_040627289.1">
    <property type="nucleotide sequence ID" value="XM_040773188.1"/>
</dbReference>
<gene>
    <name evidence="1" type="ORF">DACRYDRAFT_23283</name>
</gene>
<dbReference type="HOGENOM" id="CLU_2346641_0_0_1"/>
<organism evidence="1 2">
    <name type="scientific">Dacryopinax primogenitus (strain DJM 731)</name>
    <name type="common">Brown rot fungus</name>
    <dbReference type="NCBI Taxonomy" id="1858805"/>
    <lineage>
        <taxon>Eukaryota</taxon>
        <taxon>Fungi</taxon>
        <taxon>Dikarya</taxon>
        <taxon>Basidiomycota</taxon>
        <taxon>Agaricomycotina</taxon>
        <taxon>Dacrymycetes</taxon>
        <taxon>Dacrymycetales</taxon>
        <taxon>Dacrymycetaceae</taxon>
        <taxon>Dacryopinax</taxon>
    </lineage>
</organism>
<proteinExistence type="predicted"/>
<dbReference type="AlphaFoldDB" id="M5G3D9"/>
<keyword evidence="2" id="KW-1185">Reference proteome</keyword>
<evidence type="ECO:0000313" key="1">
    <source>
        <dbReference type="EMBL" id="EJU00392.1"/>
    </source>
</evidence>
<dbReference type="GeneID" id="63688250"/>
<protein>
    <submittedName>
        <fullName evidence="1">Uncharacterized protein</fullName>
    </submittedName>
</protein>
<dbReference type="EMBL" id="JH795867">
    <property type="protein sequence ID" value="EJU00392.1"/>
    <property type="molecule type" value="Genomic_DNA"/>
</dbReference>
<evidence type="ECO:0000313" key="2">
    <source>
        <dbReference type="Proteomes" id="UP000030653"/>
    </source>
</evidence>
<accession>M5G3D9</accession>
<reference evidence="1 2" key="1">
    <citation type="journal article" date="2012" name="Science">
        <title>The Paleozoic origin of enzymatic lignin decomposition reconstructed from 31 fungal genomes.</title>
        <authorList>
            <person name="Floudas D."/>
            <person name="Binder M."/>
            <person name="Riley R."/>
            <person name="Barry K."/>
            <person name="Blanchette R.A."/>
            <person name="Henrissat B."/>
            <person name="Martinez A.T."/>
            <person name="Otillar R."/>
            <person name="Spatafora J.W."/>
            <person name="Yadav J.S."/>
            <person name="Aerts A."/>
            <person name="Benoit I."/>
            <person name="Boyd A."/>
            <person name="Carlson A."/>
            <person name="Copeland A."/>
            <person name="Coutinho P.M."/>
            <person name="de Vries R.P."/>
            <person name="Ferreira P."/>
            <person name="Findley K."/>
            <person name="Foster B."/>
            <person name="Gaskell J."/>
            <person name="Glotzer D."/>
            <person name="Gorecki P."/>
            <person name="Heitman J."/>
            <person name="Hesse C."/>
            <person name="Hori C."/>
            <person name="Igarashi K."/>
            <person name="Jurgens J.A."/>
            <person name="Kallen N."/>
            <person name="Kersten P."/>
            <person name="Kohler A."/>
            <person name="Kuees U."/>
            <person name="Kumar T.K.A."/>
            <person name="Kuo A."/>
            <person name="LaButti K."/>
            <person name="Larrondo L.F."/>
            <person name="Lindquist E."/>
            <person name="Ling A."/>
            <person name="Lombard V."/>
            <person name="Lucas S."/>
            <person name="Lundell T."/>
            <person name="Martin R."/>
            <person name="McLaughlin D.J."/>
            <person name="Morgenstern I."/>
            <person name="Morin E."/>
            <person name="Murat C."/>
            <person name="Nagy L.G."/>
            <person name="Nolan M."/>
            <person name="Ohm R.A."/>
            <person name="Patyshakuliyeva A."/>
            <person name="Rokas A."/>
            <person name="Ruiz-Duenas F.J."/>
            <person name="Sabat G."/>
            <person name="Salamov A."/>
            <person name="Samejima M."/>
            <person name="Schmutz J."/>
            <person name="Slot J.C."/>
            <person name="St John F."/>
            <person name="Stenlid J."/>
            <person name="Sun H."/>
            <person name="Sun S."/>
            <person name="Syed K."/>
            <person name="Tsang A."/>
            <person name="Wiebenga A."/>
            <person name="Young D."/>
            <person name="Pisabarro A."/>
            <person name="Eastwood D.C."/>
            <person name="Martin F."/>
            <person name="Cullen D."/>
            <person name="Grigoriev I.V."/>
            <person name="Hibbett D.S."/>
        </authorList>
    </citation>
    <scope>NUCLEOTIDE SEQUENCE [LARGE SCALE GENOMIC DNA]</scope>
    <source>
        <strain evidence="1 2">DJM-731 SS1</strain>
    </source>
</reference>
<name>M5G3D9_DACPD</name>
<dbReference type="Proteomes" id="UP000030653">
    <property type="component" value="Unassembled WGS sequence"/>
</dbReference>
<sequence>MNASRGSEADRYGEFILSGQSAAKIAEVEPENRGTELRTMSPPISGYPLWTKCVGDWMVRATTQGTAELLDLRRHGEDQAAMGKTTALSHFAPSCTS</sequence>